<evidence type="ECO:0000313" key="2">
    <source>
        <dbReference type="EMBL" id="MBB4272829.1"/>
    </source>
</evidence>
<evidence type="ECO:0000256" key="1">
    <source>
        <dbReference type="SAM" id="MobiDB-lite"/>
    </source>
</evidence>
<dbReference type="AlphaFoldDB" id="A0A7W6RI50"/>
<dbReference type="EMBL" id="JACIGM010000001">
    <property type="protein sequence ID" value="MBB4272829.1"/>
    <property type="molecule type" value="Genomic_DNA"/>
</dbReference>
<proteinExistence type="predicted"/>
<sequence length="46" mass="4753">MAKAQTGNKASSIAGKVLGGKTPTKAEIRTLAGSVLRQDETKGPRK</sequence>
<feature type="compositionally biased region" description="Polar residues" evidence="1">
    <location>
        <begin position="1"/>
        <end position="11"/>
    </location>
</feature>
<organism evidence="2 3">
    <name type="scientific">Rhizobium mongolense</name>
    <dbReference type="NCBI Taxonomy" id="57676"/>
    <lineage>
        <taxon>Bacteria</taxon>
        <taxon>Pseudomonadati</taxon>
        <taxon>Pseudomonadota</taxon>
        <taxon>Alphaproteobacteria</taxon>
        <taxon>Hyphomicrobiales</taxon>
        <taxon>Rhizobiaceae</taxon>
        <taxon>Rhizobium/Agrobacterium group</taxon>
        <taxon>Rhizobium</taxon>
    </lineage>
</organism>
<reference evidence="2 3" key="1">
    <citation type="submission" date="2020-08" db="EMBL/GenBank/DDBJ databases">
        <title>Genomic Encyclopedia of Type Strains, Phase IV (KMG-V): Genome sequencing to study the core and pangenomes of soil and plant-associated prokaryotes.</title>
        <authorList>
            <person name="Whitman W."/>
        </authorList>
    </citation>
    <scope>NUCLEOTIDE SEQUENCE [LARGE SCALE GENOMIC DNA]</scope>
    <source>
        <strain evidence="2 3">SEMIA 402</strain>
    </source>
</reference>
<protein>
    <submittedName>
        <fullName evidence="2">Uncharacterized protein</fullName>
    </submittedName>
</protein>
<name>A0A7W6RI50_9HYPH</name>
<gene>
    <name evidence="2" type="ORF">GGE12_000571</name>
</gene>
<evidence type="ECO:0000313" key="3">
    <source>
        <dbReference type="Proteomes" id="UP000533641"/>
    </source>
</evidence>
<dbReference type="Proteomes" id="UP000533641">
    <property type="component" value="Unassembled WGS sequence"/>
</dbReference>
<accession>A0A7W6RI50</accession>
<feature type="compositionally biased region" description="Basic and acidic residues" evidence="1">
    <location>
        <begin position="37"/>
        <end position="46"/>
    </location>
</feature>
<feature type="region of interest" description="Disordered" evidence="1">
    <location>
        <begin position="1"/>
        <end position="46"/>
    </location>
</feature>
<comment type="caution">
    <text evidence="2">The sequence shown here is derived from an EMBL/GenBank/DDBJ whole genome shotgun (WGS) entry which is preliminary data.</text>
</comment>